<dbReference type="GO" id="GO:0005739">
    <property type="term" value="C:mitochondrion"/>
    <property type="evidence" value="ECO:0007669"/>
    <property type="project" value="TreeGrafter"/>
</dbReference>
<dbReference type="InterPro" id="IPR050700">
    <property type="entry name" value="YIM1/Zinc_Alcohol_DH_Fams"/>
</dbReference>
<dbReference type="EMBL" id="GDIP01231584">
    <property type="protein sequence ID" value="JAI91817.1"/>
    <property type="molecule type" value="Transcribed_RNA"/>
</dbReference>
<dbReference type="Pfam" id="PF13602">
    <property type="entry name" value="ADH_zinc_N_2"/>
    <property type="match status" value="1"/>
</dbReference>
<dbReference type="SMART" id="SM00829">
    <property type="entry name" value="PKS_ER"/>
    <property type="match status" value="1"/>
</dbReference>
<proteinExistence type="predicted"/>
<dbReference type="InterPro" id="IPR011032">
    <property type="entry name" value="GroES-like_sf"/>
</dbReference>
<reference evidence="2" key="2">
    <citation type="submission" date="2015-10" db="EMBL/GenBank/DDBJ databases">
        <authorList>
            <person name="Gilbert D.G."/>
        </authorList>
    </citation>
    <scope>NUCLEOTIDE SEQUENCE</scope>
</reference>
<evidence type="ECO:0000313" key="2">
    <source>
        <dbReference type="EMBL" id="JAI91818.1"/>
    </source>
</evidence>
<protein>
    <submittedName>
        <fullName evidence="2">Reticulon-4-interacting protein</fullName>
    </submittedName>
</protein>
<dbReference type="Gene3D" id="3.90.180.10">
    <property type="entry name" value="Medium-chain alcohol dehydrogenases, catalytic domain"/>
    <property type="match status" value="1"/>
</dbReference>
<dbReference type="SUPFAM" id="SSF51735">
    <property type="entry name" value="NAD(P)-binding Rossmann-fold domains"/>
    <property type="match status" value="1"/>
</dbReference>
<reference evidence="2" key="1">
    <citation type="submission" date="2015-10" db="EMBL/GenBank/DDBJ databases">
        <title>Daphnia magna gene sets from two clonal populations assembled and annotated with EvidentialGene.</title>
        <authorList>
            <person name="Gilbert D."/>
            <person name="Podicheti R."/>
            <person name="Orsini L."/>
            <person name="Colbourne J."/>
            <person name="Pfrender M."/>
        </authorList>
    </citation>
    <scope>NUCLEOTIDE SEQUENCE</scope>
</reference>
<dbReference type="InterPro" id="IPR013154">
    <property type="entry name" value="ADH-like_N"/>
</dbReference>
<dbReference type="EMBL" id="GDIP01231583">
    <property type="protein sequence ID" value="JAI91818.1"/>
    <property type="molecule type" value="Transcribed_RNA"/>
</dbReference>
<sequence>MDRLTFQISERVDYLQHTISPYIESSTRFARNALSYVTNQSNLAFSNLLEPRDGGIPFHTWISWQWSWFVGNCRSCINSFQQSLAVHYSDLGHSFENVVIIVQQKCSQLQTVLSYQIVQKLLSAVDQSHIYFLLSGVTIGFIIGIQIKQNVKPLTHMRALVCNSYAGAPESIAMIDDMVAPSSCGTEDVLVQVKATSIDPMDIKITFGYGRVIRNHYHHYHKPHGKMLLFPFVLGRECSGRIVEIGSKVQHLDVGDEVYAAVPYYACGTASECALIPAQWVAKKPRKLSYEAAASLPYSASVVWNALVHQASFNELTTPGKRVLIHSVDNPVGCIAAQLVKAWGGHVTATVSSRGMITAQQLGIDDLILHDGQHVDFDTLLSSCSKFDLVLNTVGSILHDSCRSFCCDGGLVVSTVASPPASDKYGLIYGSLYSVWLRIRLTFLKDSICGSTVISKSILDEISNLVNKGQLQPVIERVFEIDQAEQAGQYAAKGDHIGKIIIRFRNRPLNRMEGLA</sequence>
<feature type="domain" description="Enoyl reductase (ER)" evidence="1">
    <location>
        <begin position="167"/>
        <end position="502"/>
    </location>
</feature>
<dbReference type="GO" id="GO:0016491">
    <property type="term" value="F:oxidoreductase activity"/>
    <property type="evidence" value="ECO:0007669"/>
    <property type="project" value="InterPro"/>
</dbReference>
<accession>A0A0P4YFY3</accession>
<evidence type="ECO:0000259" key="1">
    <source>
        <dbReference type="SMART" id="SM00829"/>
    </source>
</evidence>
<dbReference type="AlphaFoldDB" id="A0A0P4YFY3"/>
<dbReference type="OrthoDB" id="9930022at2759"/>
<dbReference type="PANTHER" id="PTHR11695:SF294">
    <property type="entry name" value="RETICULON-4-INTERACTING PROTEIN 1, MITOCHONDRIAL"/>
    <property type="match status" value="1"/>
</dbReference>
<organism evidence="2">
    <name type="scientific">Daphnia magna</name>
    <dbReference type="NCBI Taxonomy" id="35525"/>
    <lineage>
        <taxon>Eukaryota</taxon>
        <taxon>Metazoa</taxon>
        <taxon>Ecdysozoa</taxon>
        <taxon>Arthropoda</taxon>
        <taxon>Crustacea</taxon>
        <taxon>Branchiopoda</taxon>
        <taxon>Diplostraca</taxon>
        <taxon>Cladocera</taxon>
        <taxon>Anomopoda</taxon>
        <taxon>Daphniidae</taxon>
        <taxon>Daphnia</taxon>
    </lineage>
</organism>
<name>A0A0P4YFY3_9CRUS</name>
<dbReference type="PANTHER" id="PTHR11695">
    <property type="entry name" value="ALCOHOL DEHYDROGENASE RELATED"/>
    <property type="match status" value="1"/>
</dbReference>
<dbReference type="InterPro" id="IPR036291">
    <property type="entry name" value="NAD(P)-bd_dom_sf"/>
</dbReference>
<dbReference type="Pfam" id="PF08240">
    <property type="entry name" value="ADH_N"/>
    <property type="match status" value="1"/>
</dbReference>
<dbReference type="SUPFAM" id="SSF50129">
    <property type="entry name" value="GroES-like"/>
    <property type="match status" value="1"/>
</dbReference>
<dbReference type="Gene3D" id="3.40.50.720">
    <property type="entry name" value="NAD(P)-binding Rossmann-like Domain"/>
    <property type="match status" value="1"/>
</dbReference>
<dbReference type="InterPro" id="IPR020843">
    <property type="entry name" value="ER"/>
</dbReference>